<protein>
    <submittedName>
        <fullName evidence="2">NAD(P)H azoreductase</fullName>
        <ecNumber evidence="2">1.7.-.-</ecNumber>
    </submittedName>
</protein>
<dbReference type="InterPro" id="IPR036291">
    <property type="entry name" value="NAD(P)-bd_dom_sf"/>
</dbReference>
<evidence type="ECO:0000313" key="2">
    <source>
        <dbReference type="EMBL" id="MQY26802.1"/>
    </source>
</evidence>
<comment type="caution">
    <text evidence="2">The sequence shown here is derived from an EMBL/GenBank/DDBJ whole genome shotgun (WGS) entry which is preliminary data.</text>
</comment>
<dbReference type="EMBL" id="WEGI01000004">
    <property type="protein sequence ID" value="MQY26802.1"/>
    <property type="molecule type" value="Genomic_DNA"/>
</dbReference>
<dbReference type="AlphaFoldDB" id="A0A7K0DN60"/>
<evidence type="ECO:0000259" key="1">
    <source>
        <dbReference type="Pfam" id="PF13460"/>
    </source>
</evidence>
<dbReference type="GO" id="GO:0016491">
    <property type="term" value="F:oxidoreductase activity"/>
    <property type="evidence" value="ECO:0007669"/>
    <property type="project" value="UniProtKB-KW"/>
</dbReference>
<sequence>MTILVTGARGQIGGAVLTELLAAGQPVRVSSRDPRSVDVPAGAEVVRADLTDRASLPDALAGVRKVFLYAHPEAAADFAAEARKAGVEHVVLLSSSSVVWPDAAANPIAVRHAVVERALDEAGLDRTFVRPGYFATNTLRWQSIRTDRVLRTAFPDATSSPVHERDIAEVAVRALLGDTYRGAAPLVLGPGPITVREQVATIAAALGEPVRLEQVDRETYRAEQLTQLPEPLVDRLLRTGGVVPALPAELGTDATAEILGRPATPFEVWARDHAEDFR</sequence>
<keyword evidence="2" id="KW-0560">Oxidoreductase</keyword>
<dbReference type="RefSeq" id="WP_153341202.1">
    <property type="nucleotide sequence ID" value="NZ_WEGI01000004.1"/>
</dbReference>
<name>A0A7K0DN60_9NOCA</name>
<dbReference type="Pfam" id="PF13460">
    <property type="entry name" value="NAD_binding_10"/>
    <property type="match status" value="1"/>
</dbReference>
<feature type="domain" description="NAD(P)-binding" evidence="1">
    <location>
        <begin position="7"/>
        <end position="175"/>
    </location>
</feature>
<dbReference type="InterPro" id="IPR016040">
    <property type="entry name" value="NAD(P)-bd_dom"/>
</dbReference>
<dbReference type="SUPFAM" id="SSF51735">
    <property type="entry name" value="NAD(P)-binding Rossmann-fold domains"/>
    <property type="match status" value="1"/>
</dbReference>
<dbReference type="InterPro" id="IPR051604">
    <property type="entry name" value="Ergot_Alk_Oxidoreductase"/>
</dbReference>
<evidence type="ECO:0000313" key="3">
    <source>
        <dbReference type="Proteomes" id="UP000431401"/>
    </source>
</evidence>
<dbReference type="OrthoDB" id="3510772at2"/>
<dbReference type="PANTHER" id="PTHR43162">
    <property type="match status" value="1"/>
</dbReference>
<organism evidence="2 3">
    <name type="scientific">Nocardia aurantia</name>
    <dbReference type="NCBI Taxonomy" id="2585199"/>
    <lineage>
        <taxon>Bacteria</taxon>
        <taxon>Bacillati</taxon>
        <taxon>Actinomycetota</taxon>
        <taxon>Actinomycetes</taxon>
        <taxon>Mycobacteriales</taxon>
        <taxon>Nocardiaceae</taxon>
        <taxon>Nocardia</taxon>
    </lineage>
</organism>
<reference evidence="2 3" key="1">
    <citation type="submission" date="2019-10" db="EMBL/GenBank/DDBJ databases">
        <title>Nocardia macrotermitis sp. nov. and Nocardia aurantia sp. nov., isolated from the gut of fungus growing-termite Macrotermes natalensis.</title>
        <authorList>
            <person name="Benndorf R."/>
            <person name="Schwitalla J."/>
            <person name="Martin K."/>
            <person name="De Beer W."/>
            <person name="Kaster A.-K."/>
            <person name="Vollmers J."/>
            <person name="Poulsen M."/>
            <person name="Beemelmanns C."/>
        </authorList>
    </citation>
    <scope>NUCLEOTIDE SEQUENCE [LARGE SCALE GENOMIC DNA]</scope>
    <source>
        <strain evidence="2 3">RB56</strain>
    </source>
</reference>
<dbReference type="EC" id="1.7.-.-" evidence="2"/>
<accession>A0A7K0DN60</accession>
<dbReference type="Gene3D" id="3.40.50.720">
    <property type="entry name" value="NAD(P)-binding Rossmann-like Domain"/>
    <property type="match status" value="1"/>
</dbReference>
<keyword evidence="3" id="KW-1185">Reference proteome</keyword>
<gene>
    <name evidence="2" type="primary">azoB_4</name>
    <name evidence="2" type="ORF">NRB56_23750</name>
</gene>
<proteinExistence type="predicted"/>
<dbReference type="PANTHER" id="PTHR43162:SF1">
    <property type="entry name" value="PRESTALK A DIFFERENTIATION PROTEIN A"/>
    <property type="match status" value="1"/>
</dbReference>
<dbReference type="Proteomes" id="UP000431401">
    <property type="component" value="Unassembled WGS sequence"/>
</dbReference>